<evidence type="ECO:0000313" key="2">
    <source>
        <dbReference type="Proteomes" id="UP000464053"/>
    </source>
</evidence>
<organism evidence="1 2">
    <name type="scientific">Mixta intestinalis</name>
    <dbReference type="NCBI Taxonomy" id="1615494"/>
    <lineage>
        <taxon>Bacteria</taxon>
        <taxon>Pseudomonadati</taxon>
        <taxon>Pseudomonadota</taxon>
        <taxon>Gammaproteobacteria</taxon>
        <taxon>Enterobacterales</taxon>
        <taxon>Erwiniaceae</taxon>
        <taxon>Mixta</taxon>
    </lineage>
</organism>
<dbReference type="RefSeq" id="WP_160621271.1">
    <property type="nucleotide sequence ID" value="NZ_CP028271.1"/>
</dbReference>
<accession>A0A6P1PXI0</accession>
<dbReference type="Pfam" id="PF22759">
    <property type="entry name" value="E217_GP41"/>
    <property type="match status" value="1"/>
</dbReference>
<dbReference type="AlphaFoldDB" id="A0A6P1PXI0"/>
<dbReference type="NCBIfam" id="NF047561">
    <property type="entry name" value="orf58_phage_fam"/>
    <property type="match status" value="1"/>
</dbReference>
<keyword evidence="2" id="KW-1185">Reference proteome</keyword>
<proteinExistence type="predicted"/>
<gene>
    <name evidence="1" type="ORF">C7M51_01556</name>
</gene>
<dbReference type="OrthoDB" id="2087522at2"/>
<sequence>MSQNWIRKCSLIVASDSGNGLELSTFKTTFNISWPDTRWPRTAVFKIWNLSAATANRIQAGEFTGVQLEAGYQDNCGLIFTGKIRYSITGRDSPTDIFVIIQAVDSHDAYNYATLNTTLAAGHSLAEQHQTLLSGLQPYGIVRGATPDFSSVRFPRGKTFFGMARDTADNLAGQCRASWQYVNGQLVLVPDDKYVHEAVVLNSATGLIGLPQQTIGAGVNVRCLINPAIQINGLIRLDQELIYRTMLPGSDISAAPGRINTVNNGALQQTDGSISQPASISTDGEYIVKNITYTGDTRGKPWYMDLVCIARGSADLMSSSTMMRTG</sequence>
<reference evidence="1 2" key="1">
    <citation type="submission" date="2018-03" db="EMBL/GenBank/DDBJ databases">
        <title>Pantoea intestinalis SRCM103226 isolated form the mealworm.</title>
        <authorList>
            <person name="Jeong D.-Y."/>
            <person name="Kim J.W."/>
        </authorList>
    </citation>
    <scope>NUCLEOTIDE SEQUENCE [LARGE SCALE GENOMIC DNA]</scope>
    <source>
        <strain evidence="1 2">SRCM103226</strain>
    </source>
</reference>
<evidence type="ECO:0008006" key="3">
    <source>
        <dbReference type="Google" id="ProtNLM"/>
    </source>
</evidence>
<dbReference type="KEGG" id="mint:C7M51_01556"/>
<dbReference type="Proteomes" id="UP000464053">
    <property type="component" value="Chromosome"/>
</dbReference>
<evidence type="ECO:0000313" key="1">
    <source>
        <dbReference type="EMBL" id="QHM71270.1"/>
    </source>
</evidence>
<dbReference type="InterPro" id="IPR054496">
    <property type="entry name" value="E217_GP41"/>
</dbReference>
<dbReference type="EMBL" id="CP028271">
    <property type="protein sequence ID" value="QHM71270.1"/>
    <property type="molecule type" value="Genomic_DNA"/>
</dbReference>
<name>A0A6P1PXI0_9GAMM</name>
<protein>
    <recommendedName>
        <fullName evidence="3">Bacteriophage protein</fullName>
    </recommendedName>
</protein>